<organism evidence="3 4">
    <name type="scientific">Herbiconiux ginsengi</name>
    <dbReference type="NCBI Taxonomy" id="381665"/>
    <lineage>
        <taxon>Bacteria</taxon>
        <taxon>Bacillati</taxon>
        <taxon>Actinomycetota</taxon>
        <taxon>Actinomycetes</taxon>
        <taxon>Micrococcales</taxon>
        <taxon>Microbacteriaceae</taxon>
        <taxon>Herbiconiux</taxon>
    </lineage>
</organism>
<feature type="domain" description="UspA" evidence="2">
    <location>
        <begin position="145"/>
        <end position="264"/>
    </location>
</feature>
<dbReference type="AlphaFoldDB" id="A0A1H3SXS5"/>
<dbReference type="Pfam" id="PF00582">
    <property type="entry name" value="Usp"/>
    <property type="match status" value="2"/>
</dbReference>
<dbReference type="PANTHER" id="PTHR46268:SF6">
    <property type="entry name" value="UNIVERSAL STRESS PROTEIN UP12"/>
    <property type="match status" value="1"/>
</dbReference>
<protein>
    <submittedName>
        <fullName evidence="3">Nucleotide-binding universal stress protein, UspA family</fullName>
    </submittedName>
</protein>
<dbReference type="Gene3D" id="3.40.50.620">
    <property type="entry name" value="HUPs"/>
    <property type="match status" value="2"/>
</dbReference>
<gene>
    <name evidence="3" type="ORF">SAMN05216554_3790</name>
</gene>
<dbReference type="SUPFAM" id="SSF52402">
    <property type="entry name" value="Adenine nucleotide alpha hydrolases-like"/>
    <property type="match status" value="2"/>
</dbReference>
<dbReference type="OrthoDB" id="4931198at2"/>
<proteinExistence type="inferred from homology"/>
<accession>A0A1H3SXS5</accession>
<dbReference type="InterPro" id="IPR014729">
    <property type="entry name" value="Rossmann-like_a/b/a_fold"/>
</dbReference>
<sequence length="267" mass="28465">MSAIVVGVDGSTIGRAAVSWALDRAAELHHEIVLVHVVDDEWGTVGLSARRELRTMGEITLADALEFARVTQPAVSIRGEIAEGVPMMVLAERSESAELVAVGTHKAGFVRGQVFGSQSLQLAATSRAPLAVIPQVPYRSRRGGIAVGVDDSVASLRALEFAAREAARTREQLTLFRCIGARDHGAVSDAVIERAMDTAELIVGARPRARMVQRPPAEALVEATRMMSLVVIGRPTRVWGGQRGLGHVAHDVLLNMAGPVIVVPEPE</sequence>
<dbReference type="CDD" id="cd00293">
    <property type="entry name" value="USP-like"/>
    <property type="match status" value="1"/>
</dbReference>
<dbReference type="InterPro" id="IPR006016">
    <property type="entry name" value="UspA"/>
</dbReference>
<name>A0A1H3SXS5_9MICO</name>
<dbReference type="InterPro" id="IPR006015">
    <property type="entry name" value="Universal_stress_UspA"/>
</dbReference>
<evidence type="ECO:0000256" key="1">
    <source>
        <dbReference type="ARBA" id="ARBA00008791"/>
    </source>
</evidence>
<dbReference type="RefSeq" id="WP_092556711.1">
    <property type="nucleotide sequence ID" value="NZ_FNPZ01000004.1"/>
</dbReference>
<keyword evidence="4" id="KW-1185">Reference proteome</keyword>
<feature type="domain" description="UspA" evidence="2">
    <location>
        <begin position="3"/>
        <end position="134"/>
    </location>
</feature>
<comment type="similarity">
    <text evidence="1">Belongs to the universal stress protein A family.</text>
</comment>
<evidence type="ECO:0000313" key="4">
    <source>
        <dbReference type="Proteomes" id="UP000198891"/>
    </source>
</evidence>
<dbReference type="PRINTS" id="PR01438">
    <property type="entry name" value="UNVRSLSTRESS"/>
</dbReference>
<dbReference type="EMBL" id="FNPZ01000004">
    <property type="protein sequence ID" value="SDZ42580.1"/>
    <property type="molecule type" value="Genomic_DNA"/>
</dbReference>
<dbReference type="PANTHER" id="PTHR46268">
    <property type="entry name" value="STRESS RESPONSE PROTEIN NHAX"/>
    <property type="match status" value="1"/>
</dbReference>
<dbReference type="STRING" id="381665.SAMN05216554_3790"/>
<dbReference type="Proteomes" id="UP000198891">
    <property type="component" value="Unassembled WGS sequence"/>
</dbReference>
<reference evidence="3 4" key="1">
    <citation type="submission" date="2016-10" db="EMBL/GenBank/DDBJ databases">
        <authorList>
            <person name="de Groot N.N."/>
        </authorList>
    </citation>
    <scope>NUCLEOTIDE SEQUENCE [LARGE SCALE GENOMIC DNA]</scope>
    <source>
        <strain evidence="3 4">CGMCC 4.3491</strain>
    </source>
</reference>
<evidence type="ECO:0000313" key="3">
    <source>
        <dbReference type="EMBL" id="SDZ42580.1"/>
    </source>
</evidence>
<evidence type="ECO:0000259" key="2">
    <source>
        <dbReference type="Pfam" id="PF00582"/>
    </source>
</evidence>